<proteinExistence type="predicted"/>
<reference evidence="4 5" key="1">
    <citation type="journal article" date="2019" name="Int. J. Syst. Evol. Microbiol.">
        <title>The Global Catalogue of Microorganisms (GCM) 10K type strain sequencing project: providing services to taxonomists for standard genome sequencing and annotation.</title>
        <authorList>
            <consortium name="The Broad Institute Genomics Platform"/>
            <consortium name="The Broad Institute Genome Sequencing Center for Infectious Disease"/>
            <person name="Wu L."/>
            <person name="Ma J."/>
        </authorList>
    </citation>
    <scope>NUCLEOTIDE SEQUENCE [LARGE SCALE GENOMIC DNA]</scope>
    <source>
        <strain evidence="4 5">GX26</strain>
    </source>
</reference>
<evidence type="ECO:0000256" key="2">
    <source>
        <dbReference type="PROSITE-ProRule" id="PRU00703"/>
    </source>
</evidence>
<keyword evidence="5" id="KW-1185">Reference proteome</keyword>
<dbReference type="EMBL" id="JBHSXN010000005">
    <property type="protein sequence ID" value="MFC6955261.1"/>
    <property type="molecule type" value="Genomic_DNA"/>
</dbReference>
<evidence type="ECO:0000259" key="3">
    <source>
        <dbReference type="PROSITE" id="PS51371"/>
    </source>
</evidence>
<dbReference type="CDD" id="cd17780">
    <property type="entry name" value="CBS_pair_arch1_repeat1"/>
    <property type="match status" value="1"/>
</dbReference>
<dbReference type="SMART" id="SM00116">
    <property type="entry name" value="CBS"/>
    <property type="match status" value="3"/>
</dbReference>
<dbReference type="Proteomes" id="UP001596395">
    <property type="component" value="Unassembled WGS sequence"/>
</dbReference>
<keyword evidence="1 2" id="KW-0129">CBS domain</keyword>
<accession>A0ABD5VR33</accession>
<dbReference type="Gene3D" id="3.10.580.10">
    <property type="entry name" value="CBS-domain"/>
    <property type="match status" value="2"/>
</dbReference>
<sequence>MNISDIATEDYVEVDVGTRLGKVRSRFTKDNLKGIIVTRDGSYEGVLSERELLQSHVEDDAKVAALVKPSRNAPAPKVRRHEDVRETARVLVEGGVKVAPVFEGENLWGIVTVDAILEAVLHNLDALSVGDIYTDDAVVIEESGTLGQAINRLRENGISRLPVVNDDGQLSGIVTTHDLTDVVVRGDKQMTTGNRAGESDRVLDLPVYDIMSSPVQTTTTAESVEDAVATMLEDDLGGLVVTPDDDDTVVKGVITKTDVLRALTFTEEDHLDVQVSNISLLDTLTRDDIRDAITQVVDKYQDMDVLHVHVRFQEHKEKLRGTPLIYSQIRIRTDNGGVAGSGEGYGAENAFRVALDKLERNVLEMKEYRADEEYEGQLKRKLNEL</sequence>
<organism evidence="4 5">
    <name type="scientific">Halorubellus litoreus</name>
    <dbReference type="NCBI Taxonomy" id="755308"/>
    <lineage>
        <taxon>Archaea</taxon>
        <taxon>Methanobacteriati</taxon>
        <taxon>Methanobacteriota</taxon>
        <taxon>Stenosarchaea group</taxon>
        <taxon>Halobacteria</taxon>
        <taxon>Halobacteriales</taxon>
        <taxon>Halorubellaceae</taxon>
        <taxon>Halorubellus</taxon>
    </lineage>
</organism>
<evidence type="ECO:0000313" key="4">
    <source>
        <dbReference type="EMBL" id="MFC6955261.1"/>
    </source>
</evidence>
<feature type="domain" description="CBS" evidence="3">
    <location>
        <begin position="133"/>
        <end position="189"/>
    </location>
</feature>
<dbReference type="PANTHER" id="PTHR43080:SF2">
    <property type="entry name" value="CBS DOMAIN-CONTAINING PROTEIN"/>
    <property type="match status" value="1"/>
</dbReference>
<dbReference type="AlphaFoldDB" id="A0ABD5VR33"/>
<feature type="domain" description="CBS" evidence="3">
    <location>
        <begin position="211"/>
        <end position="273"/>
    </location>
</feature>
<comment type="caution">
    <text evidence="4">The sequence shown here is derived from an EMBL/GenBank/DDBJ whole genome shotgun (WGS) entry which is preliminary data.</text>
</comment>
<evidence type="ECO:0000256" key="1">
    <source>
        <dbReference type="ARBA" id="ARBA00023122"/>
    </source>
</evidence>
<dbReference type="PROSITE" id="PS51371">
    <property type="entry name" value="CBS"/>
    <property type="match status" value="2"/>
</dbReference>
<dbReference type="RefSeq" id="WP_336352191.1">
    <property type="nucleotide sequence ID" value="NZ_JAZAQL010000005.1"/>
</dbReference>
<dbReference type="PANTHER" id="PTHR43080">
    <property type="entry name" value="CBS DOMAIN-CONTAINING PROTEIN CBSX3, MITOCHONDRIAL"/>
    <property type="match status" value="1"/>
</dbReference>
<dbReference type="InterPro" id="IPR014651">
    <property type="entry name" value="UCP036983_2CBS_MJ1404"/>
</dbReference>
<dbReference type="InterPro" id="IPR046342">
    <property type="entry name" value="CBS_dom_sf"/>
</dbReference>
<dbReference type="InterPro" id="IPR000644">
    <property type="entry name" value="CBS_dom"/>
</dbReference>
<gene>
    <name evidence="4" type="ORF">ACFQGB_20555</name>
</gene>
<evidence type="ECO:0000313" key="5">
    <source>
        <dbReference type="Proteomes" id="UP001596395"/>
    </source>
</evidence>
<dbReference type="SUPFAM" id="SSF54631">
    <property type="entry name" value="CBS-domain pair"/>
    <property type="match status" value="2"/>
</dbReference>
<protein>
    <submittedName>
        <fullName evidence="4">CBS domain-containing protein</fullName>
    </submittedName>
</protein>
<dbReference type="Pfam" id="PF00571">
    <property type="entry name" value="CBS"/>
    <property type="match status" value="4"/>
</dbReference>
<dbReference type="InterPro" id="IPR051257">
    <property type="entry name" value="Diverse_CBS-Domain"/>
</dbReference>
<dbReference type="CDD" id="cd04632">
    <property type="entry name" value="CBS_pair_arch1_repeat2"/>
    <property type="match status" value="1"/>
</dbReference>
<dbReference type="PIRSF" id="PIRSF036983">
    <property type="entry name" value="UCP_2CBS_MJ1404"/>
    <property type="match status" value="1"/>
</dbReference>
<name>A0ABD5VR33_9EURY</name>